<dbReference type="EMBL" id="JAVIIS010000009">
    <property type="protein sequence ID" value="MDX8439582.1"/>
    <property type="molecule type" value="Genomic_DNA"/>
</dbReference>
<keyword evidence="2" id="KW-0472">Membrane</keyword>
<feature type="region of interest" description="Disordered" evidence="1">
    <location>
        <begin position="26"/>
        <end position="49"/>
    </location>
</feature>
<evidence type="ECO:0000313" key="3">
    <source>
        <dbReference type="EMBL" id="MDX8439582.1"/>
    </source>
</evidence>
<accession>A0ABU4WXD6</accession>
<sequence>MTVILGALLTIAGVVYMAGATLRRGRLSDPAPTAPDRPAPNLATPGPTLEPRRRGLGFLGLSQNWPGLVMIGVGIILLLSIAVR</sequence>
<evidence type="ECO:0000256" key="2">
    <source>
        <dbReference type="SAM" id="Phobius"/>
    </source>
</evidence>
<evidence type="ECO:0000313" key="4">
    <source>
        <dbReference type="Proteomes" id="UP001272097"/>
    </source>
</evidence>
<comment type="caution">
    <text evidence="3">The sequence shown here is derived from an EMBL/GenBank/DDBJ whole genome shotgun (WGS) entry which is preliminary data.</text>
</comment>
<keyword evidence="2" id="KW-0812">Transmembrane</keyword>
<keyword evidence="2" id="KW-1133">Transmembrane helix</keyword>
<dbReference type="RefSeq" id="WP_320213489.1">
    <property type="nucleotide sequence ID" value="NZ_JAVIIS010000009.1"/>
</dbReference>
<proteinExistence type="predicted"/>
<gene>
    <name evidence="3" type="ORF">RFM51_08260</name>
</gene>
<organism evidence="3 4">
    <name type="scientific">Mesorhizobium australafricanum</name>
    <dbReference type="NCBI Taxonomy" id="3072311"/>
    <lineage>
        <taxon>Bacteria</taxon>
        <taxon>Pseudomonadati</taxon>
        <taxon>Pseudomonadota</taxon>
        <taxon>Alphaproteobacteria</taxon>
        <taxon>Hyphomicrobiales</taxon>
        <taxon>Phyllobacteriaceae</taxon>
        <taxon>Mesorhizobium</taxon>
    </lineage>
</organism>
<reference evidence="3 4" key="1">
    <citation type="submission" date="2023-08" db="EMBL/GenBank/DDBJ databases">
        <title>Implementing the SeqCode for naming new Mesorhizobium species isolated from Vachellia karroo root nodules.</title>
        <authorList>
            <person name="Van Lill M."/>
        </authorList>
    </citation>
    <scope>NUCLEOTIDE SEQUENCE [LARGE SCALE GENOMIC DNA]</scope>
    <source>
        <strain evidence="3 4">VK3E</strain>
    </source>
</reference>
<keyword evidence="4" id="KW-1185">Reference proteome</keyword>
<protein>
    <submittedName>
        <fullName evidence="3">Uncharacterized protein</fullName>
    </submittedName>
</protein>
<dbReference type="Proteomes" id="UP001272097">
    <property type="component" value="Unassembled WGS sequence"/>
</dbReference>
<evidence type="ECO:0000256" key="1">
    <source>
        <dbReference type="SAM" id="MobiDB-lite"/>
    </source>
</evidence>
<name>A0ABU4WXD6_9HYPH</name>
<feature type="transmembrane region" description="Helical" evidence="2">
    <location>
        <begin position="65"/>
        <end position="83"/>
    </location>
</feature>